<feature type="domain" description="Sialate O-acetylesterase" evidence="2">
    <location>
        <begin position="54"/>
        <end position="307"/>
    </location>
</feature>
<dbReference type="EMBL" id="MCGN01000007">
    <property type="protein sequence ID" value="ORY94839.1"/>
    <property type="molecule type" value="Genomic_DNA"/>
</dbReference>
<dbReference type="InterPro" id="IPR036514">
    <property type="entry name" value="SGNH_hydro_sf"/>
</dbReference>
<dbReference type="AlphaFoldDB" id="A0A1X2H8D4"/>
<evidence type="ECO:0000259" key="2">
    <source>
        <dbReference type="Pfam" id="PF03629"/>
    </source>
</evidence>
<dbReference type="GO" id="GO:0016787">
    <property type="term" value="F:hydrolase activity"/>
    <property type="evidence" value="ECO:0007669"/>
    <property type="project" value="UniProtKB-KW"/>
</dbReference>
<comment type="caution">
    <text evidence="3">The sequence shown here is derived from an EMBL/GenBank/DDBJ whole genome shotgun (WGS) entry which is preliminary data.</text>
</comment>
<organism evidence="3 4">
    <name type="scientific">Syncephalastrum racemosum</name>
    <name type="common">Filamentous fungus</name>
    <dbReference type="NCBI Taxonomy" id="13706"/>
    <lineage>
        <taxon>Eukaryota</taxon>
        <taxon>Fungi</taxon>
        <taxon>Fungi incertae sedis</taxon>
        <taxon>Mucoromycota</taxon>
        <taxon>Mucoromycotina</taxon>
        <taxon>Mucoromycetes</taxon>
        <taxon>Mucorales</taxon>
        <taxon>Syncephalastraceae</taxon>
        <taxon>Syncephalastrum</taxon>
    </lineage>
</organism>
<protein>
    <submittedName>
        <fullName evidence="3">SGNH hydrolase-type esterase domain-containing protein</fullName>
    </submittedName>
</protein>
<keyword evidence="4" id="KW-1185">Reference proteome</keyword>
<dbReference type="PANTHER" id="PTHR31988">
    <property type="entry name" value="ESTERASE, PUTATIVE (DUF303)-RELATED"/>
    <property type="match status" value="1"/>
</dbReference>
<dbReference type="SUPFAM" id="SSF52266">
    <property type="entry name" value="SGNH hydrolase"/>
    <property type="match status" value="1"/>
</dbReference>
<sequence>MASAHHIYGSVTSYQVLQRDMSTNKAWIQSDNGTVAYSVGGPYTIGGAEHVMVGDVWVMAGQSNMRGNGFYNDPWDHDDAAQDDVTTVVKKYYQNLFNSSEAWQPLEHEPTHRLDKSIRQVDFNLSDPSRTEGYYKVRGVSPGLAFARAYDPDVPVGLLATAHGGTTLDEWAPAPPGNTTLYGAMLARLARIENQIAGVLWYQGESDATDTNSVDYQQRMEDWLMHLRNDLGRRQLPFVQVQIARHYKAGESDMAWSAVRNAQQNMVRQTTDVYRATVASLDAQMDDRIHLSLAGQTKVGHRLAHAAKLARDGKGLEATPVFANATLESYKVDGVDQGWATLTSLLLRFENVDAWKKVDRVFGFTLHAADGTSVPVVYKARIEGRHVRLYLTYEARNYKGDVFLYYGYGATPDVNLETVSGRGLLAFGPVKVPVA</sequence>
<dbReference type="Gene3D" id="3.40.50.1110">
    <property type="entry name" value="SGNH hydrolase"/>
    <property type="match status" value="1"/>
</dbReference>
<accession>A0A1X2H8D4</accession>
<reference evidence="3 4" key="1">
    <citation type="submission" date="2016-07" db="EMBL/GenBank/DDBJ databases">
        <title>Pervasive Adenine N6-methylation of Active Genes in Fungi.</title>
        <authorList>
            <consortium name="DOE Joint Genome Institute"/>
            <person name="Mondo S.J."/>
            <person name="Dannebaum R.O."/>
            <person name="Kuo R.C."/>
            <person name="Labutti K."/>
            <person name="Haridas S."/>
            <person name="Kuo A."/>
            <person name="Salamov A."/>
            <person name="Ahrendt S.R."/>
            <person name="Lipzen A."/>
            <person name="Sullivan W."/>
            <person name="Andreopoulos W.B."/>
            <person name="Clum A."/>
            <person name="Lindquist E."/>
            <person name="Daum C."/>
            <person name="Ramamoorthy G.K."/>
            <person name="Gryganskyi A."/>
            <person name="Culley D."/>
            <person name="Magnuson J.K."/>
            <person name="James T.Y."/>
            <person name="O'Malley M.A."/>
            <person name="Stajich J.E."/>
            <person name="Spatafora J.W."/>
            <person name="Visel A."/>
            <person name="Grigoriev I.V."/>
        </authorList>
    </citation>
    <scope>NUCLEOTIDE SEQUENCE [LARGE SCALE GENOMIC DNA]</scope>
    <source>
        <strain evidence="3 4">NRRL 2496</strain>
    </source>
</reference>
<dbReference type="PANTHER" id="PTHR31988:SF19">
    <property type="entry name" value="9-O-ACETYL-N-ACETYLNEURAMINIC ACID DEACETYLASE-RELATED"/>
    <property type="match status" value="1"/>
</dbReference>
<gene>
    <name evidence="3" type="ORF">BCR43DRAFT_494676</name>
</gene>
<dbReference type="InterPro" id="IPR005181">
    <property type="entry name" value="SASA"/>
</dbReference>
<dbReference type="OMA" id="GTSMEQW"/>
<keyword evidence="1 3" id="KW-0378">Hydrolase</keyword>
<dbReference type="InterPro" id="IPR052940">
    <property type="entry name" value="Carb_Esterase_6"/>
</dbReference>
<evidence type="ECO:0000313" key="3">
    <source>
        <dbReference type="EMBL" id="ORY94839.1"/>
    </source>
</evidence>
<dbReference type="OrthoDB" id="42638at2759"/>
<dbReference type="Proteomes" id="UP000242180">
    <property type="component" value="Unassembled WGS sequence"/>
</dbReference>
<evidence type="ECO:0000313" key="4">
    <source>
        <dbReference type="Proteomes" id="UP000242180"/>
    </source>
</evidence>
<proteinExistence type="predicted"/>
<dbReference type="InParanoid" id="A0A1X2H8D4"/>
<evidence type="ECO:0000256" key="1">
    <source>
        <dbReference type="ARBA" id="ARBA00022801"/>
    </source>
</evidence>
<dbReference type="Pfam" id="PF03629">
    <property type="entry name" value="SASA"/>
    <property type="match status" value="1"/>
</dbReference>
<name>A0A1X2H8D4_SYNRA</name>